<gene>
    <name evidence="1" type="ORF">SDC9_212789</name>
</gene>
<protein>
    <submittedName>
        <fullName evidence="1">Uncharacterized protein</fullName>
    </submittedName>
</protein>
<name>A0A645JPN3_9ZZZZ</name>
<sequence>MLYANGIIVNVKNAGIALVKSEKSILVNELAIITPTNINTGAVACVGIAVNTGAKNNDNKNSVPVVTAVKPVLPPSPIPAALST</sequence>
<dbReference type="EMBL" id="VSSQ01146721">
    <property type="protein sequence ID" value="MPN65010.1"/>
    <property type="molecule type" value="Genomic_DNA"/>
</dbReference>
<reference evidence="1" key="1">
    <citation type="submission" date="2019-08" db="EMBL/GenBank/DDBJ databases">
        <authorList>
            <person name="Kucharzyk K."/>
            <person name="Murdoch R.W."/>
            <person name="Higgins S."/>
            <person name="Loffler F."/>
        </authorList>
    </citation>
    <scope>NUCLEOTIDE SEQUENCE</scope>
</reference>
<dbReference type="AlphaFoldDB" id="A0A645JPN3"/>
<evidence type="ECO:0000313" key="1">
    <source>
        <dbReference type="EMBL" id="MPN65010.1"/>
    </source>
</evidence>
<comment type="caution">
    <text evidence="1">The sequence shown here is derived from an EMBL/GenBank/DDBJ whole genome shotgun (WGS) entry which is preliminary data.</text>
</comment>
<organism evidence="1">
    <name type="scientific">bioreactor metagenome</name>
    <dbReference type="NCBI Taxonomy" id="1076179"/>
    <lineage>
        <taxon>unclassified sequences</taxon>
        <taxon>metagenomes</taxon>
        <taxon>ecological metagenomes</taxon>
    </lineage>
</organism>
<proteinExistence type="predicted"/>
<accession>A0A645JPN3</accession>